<evidence type="ECO:0000313" key="2">
    <source>
        <dbReference type="EMBL" id="CDW81446.1"/>
    </source>
</evidence>
<dbReference type="Proteomes" id="UP000039865">
    <property type="component" value="Unassembled WGS sequence"/>
</dbReference>
<accession>A0A078AHT4</accession>
<dbReference type="AlphaFoldDB" id="A0A078AHT4"/>
<dbReference type="EMBL" id="CCKQ01009953">
    <property type="protein sequence ID" value="CDW81446.1"/>
    <property type="molecule type" value="Genomic_DNA"/>
</dbReference>
<dbReference type="InParanoid" id="A0A078AHT4"/>
<name>A0A078AHT4_STYLE</name>
<dbReference type="CDD" id="cd22247">
    <property type="entry name" value="MCM8_WHD"/>
    <property type="match status" value="1"/>
</dbReference>
<evidence type="ECO:0000259" key="1">
    <source>
        <dbReference type="Pfam" id="PF25051"/>
    </source>
</evidence>
<evidence type="ECO:0000313" key="3">
    <source>
        <dbReference type="Proteomes" id="UP000039865"/>
    </source>
</evidence>
<sequence length="69" mass="8205">MSIPRQTKIYVEKLRNEADMKGSKIFEFNEMIRIGKEINLQVGDFKVFLEKLNSQNILIMKPNKMWELS</sequence>
<feature type="domain" description="MCM8/REC winged helix" evidence="1">
    <location>
        <begin position="1"/>
        <end position="68"/>
    </location>
</feature>
<dbReference type="OrthoDB" id="10363440at2759"/>
<protein>
    <submittedName>
        <fullName evidence="2">Mcm2 3 5 family protein</fullName>
    </submittedName>
</protein>
<proteinExistence type="predicted"/>
<keyword evidence="3" id="KW-1185">Reference proteome</keyword>
<organism evidence="2 3">
    <name type="scientific">Stylonychia lemnae</name>
    <name type="common">Ciliate</name>
    <dbReference type="NCBI Taxonomy" id="5949"/>
    <lineage>
        <taxon>Eukaryota</taxon>
        <taxon>Sar</taxon>
        <taxon>Alveolata</taxon>
        <taxon>Ciliophora</taxon>
        <taxon>Intramacronucleata</taxon>
        <taxon>Spirotrichea</taxon>
        <taxon>Stichotrichia</taxon>
        <taxon>Sporadotrichida</taxon>
        <taxon>Oxytrichidae</taxon>
        <taxon>Stylonychinae</taxon>
        <taxon>Stylonychia</taxon>
    </lineage>
</organism>
<dbReference type="InterPro" id="IPR056875">
    <property type="entry name" value="MCM8/REC_WHD"/>
</dbReference>
<gene>
    <name evidence="2" type="primary">Contig9283.g9926</name>
    <name evidence="2" type="ORF">STYLEM_10462</name>
</gene>
<dbReference type="Pfam" id="PF25051">
    <property type="entry name" value="WHD_MCM8"/>
    <property type="match status" value="1"/>
</dbReference>
<reference evidence="2 3" key="1">
    <citation type="submission" date="2014-06" db="EMBL/GenBank/DDBJ databases">
        <authorList>
            <person name="Swart Estienne"/>
        </authorList>
    </citation>
    <scope>NUCLEOTIDE SEQUENCE [LARGE SCALE GENOMIC DNA]</scope>
    <source>
        <strain evidence="2 3">130c</strain>
    </source>
</reference>